<accession>A0A448WU21</accession>
<feature type="region of interest" description="Disordered" evidence="1">
    <location>
        <begin position="260"/>
        <end position="298"/>
    </location>
</feature>
<comment type="caution">
    <text evidence="2">The sequence shown here is derived from an EMBL/GenBank/DDBJ whole genome shotgun (WGS) entry which is preliminary data.</text>
</comment>
<evidence type="ECO:0000313" key="3">
    <source>
        <dbReference type="Proteomes" id="UP000784294"/>
    </source>
</evidence>
<feature type="compositionally biased region" description="Polar residues" evidence="1">
    <location>
        <begin position="266"/>
        <end position="276"/>
    </location>
</feature>
<organism evidence="2 3">
    <name type="scientific">Protopolystoma xenopodis</name>
    <dbReference type="NCBI Taxonomy" id="117903"/>
    <lineage>
        <taxon>Eukaryota</taxon>
        <taxon>Metazoa</taxon>
        <taxon>Spiralia</taxon>
        <taxon>Lophotrochozoa</taxon>
        <taxon>Platyhelminthes</taxon>
        <taxon>Monogenea</taxon>
        <taxon>Polyopisthocotylea</taxon>
        <taxon>Polystomatidea</taxon>
        <taxon>Polystomatidae</taxon>
        <taxon>Protopolystoma</taxon>
    </lineage>
</organism>
<dbReference type="Proteomes" id="UP000784294">
    <property type="component" value="Unassembled WGS sequence"/>
</dbReference>
<sequence>MVLLQRELTLARATLECLALGLDFICPGLAWRILNEAQVNLLPEGLITPKMLEIDADASVKVEALAESVEDTADDRAHNANDADIFDSSISNLFYTSLNSQLPSDIHQIREDSSSSSRFQDHIPLTSNPELTFCLNDSASDRQADASLIKPNSPAIDSASYSPSRHLTPLACIDSTQLEVSIANSSSKDVVVQSNHDNSTASPLPAKRPKNTMVNNNCIQANYATDKLESILTEDGDSEEIKAEDVPSIGRQRLTSLAEASADCSELSNDNDQIANHESGDRSRESFLEDPNEPVLIA</sequence>
<proteinExistence type="predicted"/>
<keyword evidence="3" id="KW-1185">Reference proteome</keyword>
<gene>
    <name evidence="2" type="ORF">PXEA_LOCUS13730</name>
</gene>
<dbReference type="EMBL" id="CAAALY010045731">
    <property type="protein sequence ID" value="VEL20290.1"/>
    <property type="molecule type" value="Genomic_DNA"/>
</dbReference>
<feature type="compositionally biased region" description="Basic and acidic residues" evidence="1">
    <location>
        <begin position="278"/>
        <end position="287"/>
    </location>
</feature>
<dbReference type="AlphaFoldDB" id="A0A448WU21"/>
<reference evidence="2" key="1">
    <citation type="submission" date="2018-11" db="EMBL/GenBank/DDBJ databases">
        <authorList>
            <consortium name="Pathogen Informatics"/>
        </authorList>
    </citation>
    <scope>NUCLEOTIDE SEQUENCE</scope>
</reference>
<evidence type="ECO:0000313" key="2">
    <source>
        <dbReference type="EMBL" id="VEL20290.1"/>
    </source>
</evidence>
<name>A0A448WU21_9PLAT</name>
<feature type="compositionally biased region" description="Polar residues" evidence="1">
    <location>
        <begin position="189"/>
        <end position="202"/>
    </location>
</feature>
<feature type="region of interest" description="Disordered" evidence="1">
    <location>
        <begin position="189"/>
        <end position="212"/>
    </location>
</feature>
<evidence type="ECO:0000256" key="1">
    <source>
        <dbReference type="SAM" id="MobiDB-lite"/>
    </source>
</evidence>
<protein>
    <submittedName>
        <fullName evidence="2">Uncharacterized protein</fullName>
    </submittedName>
</protein>